<evidence type="ECO:0000259" key="2">
    <source>
        <dbReference type="Pfam" id="PF02481"/>
    </source>
</evidence>
<reference evidence="3 4" key="1">
    <citation type="submission" date="2024-01" db="EMBL/GenBank/DDBJ databases">
        <title>Novel species of the genus Luteimonas isolated from rivers.</title>
        <authorList>
            <person name="Lu H."/>
        </authorList>
    </citation>
    <scope>NUCLEOTIDE SEQUENCE [LARGE SCALE GENOMIC DNA]</scope>
    <source>
        <strain evidence="3 4">FXH3W</strain>
    </source>
</reference>
<comment type="similarity">
    <text evidence="1">Belongs to the DprA/Smf family.</text>
</comment>
<feature type="domain" description="Smf/DprA SLOG" evidence="2">
    <location>
        <begin position="86"/>
        <end position="293"/>
    </location>
</feature>
<name>A0ABU7UY45_9GAMM</name>
<keyword evidence="4" id="KW-1185">Reference proteome</keyword>
<evidence type="ECO:0000313" key="3">
    <source>
        <dbReference type="EMBL" id="MEF2155439.1"/>
    </source>
</evidence>
<dbReference type="Gene3D" id="1.10.10.10">
    <property type="entry name" value="Winged helix-like DNA-binding domain superfamily/Winged helix DNA-binding domain"/>
    <property type="match status" value="1"/>
</dbReference>
<sequence>MATDCEPIVPKPDHAETVLRILRLRGAYSYRQAHLMDTTEPPDLARLLAATPGKFTDPHGALTNTPEFMESLAGALRWLEHPNHHLITCRDPCYPPLLKRANGPLGLFVDGEPLLLQQPSLAVIGSRNPSVDGIANTRDFVRALTTTGLGIVSGLAAGIDSVAHREALDCEATTIAVVGTGPDVAYPLAHRALQEQIAAAGAVVTEQWPGSPPRREHFPARNRIIAGLSLATLVMESAIGSGTVITAEAAANLGRDVFTVPGNIHNPLYRGNHALLRGGAILVQSAEELLPDLNFIVQGALSDLYETHTKLVERLAPAPFRFPLEKPLVGPDYYSLWGALGETPRDMGTLSSMTGLTTAKLSVMLMELVTLGQVIRNNGRYRLSLHPTAPQRARRGT</sequence>
<organism evidence="3 4">
    <name type="scientific">Aquilutibacter rugosus</name>
    <dbReference type="NCBI Taxonomy" id="3115820"/>
    <lineage>
        <taxon>Bacteria</taxon>
        <taxon>Pseudomonadati</taxon>
        <taxon>Pseudomonadota</taxon>
        <taxon>Gammaproteobacteria</taxon>
        <taxon>Lysobacterales</taxon>
        <taxon>Lysobacteraceae</taxon>
        <taxon>Aquilutibacter</taxon>
    </lineage>
</organism>
<evidence type="ECO:0000313" key="4">
    <source>
        <dbReference type="Proteomes" id="UP001356170"/>
    </source>
</evidence>
<evidence type="ECO:0000256" key="1">
    <source>
        <dbReference type="ARBA" id="ARBA00006525"/>
    </source>
</evidence>
<dbReference type="NCBIfam" id="TIGR00732">
    <property type="entry name" value="dprA"/>
    <property type="match status" value="1"/>
</dbReference>
<dbReference type="InterPro" id="IPR057666">
    <property type="entry name" value="DrpA_SLOG"/>
</dbReference>
<dbReference type="RefSeq" id="WP_331703482.1">
    <property type="nucleotide sequence ID" value="NZ_JAZHBO010000001.1"/>
</dbReference>
<dbReference type="Gene3D" id="3.40.50.450">
    <property type="match status" value="1"/>
</dbReference>
<dbReference type="Proteomes" id="UP001356170">
    <property type="component" value="Unassembled WGS sequence"/>
</dbReference>
<dbReference type="SUPFAM" id="SSF102405">
    <property type="entry name" value="MCP/YpsA-like"/>
    <property type="match status" value="1"/>
</dbReference>
<dbReference type="PANTHER" id="PTHR43022:SF1">
    <property type="entry name" value="PROTEIN SMF"/>
    <property type="match status" value="1"/>
</dbReference>
<comment type="caution">
    <text evidence="3">The sequence shown here is derived from an EMBL/GenBank/DDBJ whole genome shotgun (WGS) entry which is preliminary data.</text>
</comment>
<gene>
    <name evidence="3" type="primary">dprA</name>
    <name evidence="3" type="ORF">V3390_04225</name>
</gene>
<accession>A0ABU7UY45</accession>
<dbReference type="EMBL" id="JAZHBO010000001">
    <property type="protein sequence ID" value="MEF2155439.1"/>
    <property type="molecule type" value="Genomic_DNA"/>
</dbReference>
<protein>
    <submittedName>
        <fullName evidence="3">DNA-processing protein DprA</fullName>
    </submittedName>
</protein>
<dbReference type="Pfam" id="PF02481">
    <property type="entry name" value="DNA_processg_A"/>
    <property type="match status" value="1"/>
</dbReference>
<dbReference type="InterPro" id="IPR036388">
    <property type="entry name" value="WH-like_DNA-bd_sf"/>
</dbReference>
<dbReference type="InterPro" id="IPR003488">
    <property type="entry name" value="DprA"/>
</dbReference>
<proteinExistence type="inferred from homology"/>
<dbReference type="PANTHER" id="PTHR43022">
    <property type="entry name" value="PROTEIN SMF"/>
    <property type="match status" value="1"/>
</dbReference>